<accession>U2EHD5</accession>
<reference evidence="2 3" key="2">
    <citation type="journal article" date="2013" name="PLoS ONE">
        <title>INDIGO - INtegrated Data Warehouse of MIcrobial GenOmes with Examples from the Red Sea Extremophiles.</title>
        <authorList>
            <person name="Alam I."/>
            <person name="Antunes A."/>
            <person name="Kamau A.A."/>
            <person name="Ba Alawi W."/>
            <person name="Kalkatawi M."/>
            <person name="Stingl U."/>
            <person name="Bajic V.B."/>
        </authorList>
    </citation>
    <scope>NUCLEOTIDE SEQUENCE [LARGE SCALE GENOMIC DNA]</scope>
    <source>
        <strain evidence="2 3">E1L3A</strain>
    </source>
</reference>
<name>U2EHD5_9GAMM</name>
<sequence>MRCGLFAIYQAGKQVLRRAESAGGTVPRSNFRLWIRSAGSADSAFSDSEICFYRMSERWLHGSGRRKPILFHAVPAIAPNTAPIAWIPFANICSNSPPSSGTMKYKSTTPESKVSGKPIEKIDS</sequence>
<dbReference type="STRING" id="1033802.SSPSH_003389"/>
<comment type="caution">
    <text evidence="2">The sequence shown here is derived from an EMBL/GenBank/DDBJ whole genome shotgun (WGS) entry which is preliminary data.</text>
</comment>
<evidence type="ECO:0000256" key="1">
    <source>
        <dbReference type="SAM" id="MobiDB-lite"/>
    </source>
</evidence>
<dbReference type="Proteomes" id="UP000006242">
    <property type="component" value="Unassembled WGS sequence"/>
</dbReference>
<protein>
    <submittedName>
        <fullName evidence="2">Uncharacterized protein</fullName>
    </submittedName>
</protein>
<organism evidence="2 3">
    <name type="scientific">Salinisphaera shabanensis E1L3A</name>
    <dbReference type="NCBI Taxonomy" id="1033802"/>
    <lineage>
        <taxon>Bacteria</taxon>
        <taxon>Pseudomonadati</taxon>
        <taxon>Pseudomonadota</taxon>
        <taxon>Gammaproteobacteria</taxon>
        <taxon>Salinisphaerales</taxon>
        <taxon>Salinisphaeraceae</taxon>
        <taxon>Salinisphaera</taxon>
    </lineage>
</organism>
<proteinExistence type="predicted"/>
<evidence type="ECO:0000313" key="3">
    <source>
        <dbReference type="Proteomes" id="UP000006242"/>
    </source>
</evidence>
<reference evidence="2 3" key="1">
    <citation type="journal article" date="2011" name="J. Bacteriol.">
        <title>Genome sequence of Salinisphaera shabanensis, a gammaproteobacterium from the harsh, variable environment of the brine-seawater interface of the Shaban Deep in the Red Sea.</title>
        <authorList>
            <person name="Antunes A."/>
            <person name="Alam I."/>
            <person name="Bajic V.B."/>
            <person name="Stingl U."/>
        </authorList>
    </citation>
    <scope>NUCLEOTIDE SEQUENCE [LARGE SCALE GENOMIC DNA]</scope>
    <source>
        <strain evidence="2 3">E1L3A</strain>
    </source>
</reference>
<dbReference type="AlphaFoldDB" id="U2EHD5"/>
<feature type="region of interest" description="Disordered" evidence="1">
    <location>
        <begin position="95"/>
        <end position="124"/>
    </location>
</feature>
<gene>
    <name evidence="2" type="ORF">SSPSH_003389</name>
</gene>
<evidence type="ECO:0000313" key="2">
    <source>
        <dbReference type="EMBL" id="ERJ17802.1"/>
    </source>
</evidence>
<feature type="compositionally biased region" description="Polar residues" evidence="1">
    <location>
        <begin position="95"/>
        <end position="112"/>
    </location>
</feature>
<keyword evidence="3" id="KW-1185">Reference proteome</keyword>
<dbReference type="EMBL" id="AFNV02000028">
    <property type="protein sequence ID" value="ERJ17802.1"/>
    <property type="molecule type" value="Genomic_DNA"/>
</dbReference>